<evidence type="ECO:0000259" key="12">
    <source>
        <dbReference type="Pfam" id="PF14911"/>
    </source>
</evidence>
<dbReference type="FunCoup" id="A0A1S3I6N4">
    <property type="interactions" value="59"/>
</dbReference>
<evidence type="ECO:0000256" key="5">
    <source>
        <dbReference type="ARBA" id="ARBA00022454"/>
    </source>
</evidence>
<dbReference type="GO" id="GO:0031297">
    <property type="term" value="P:replication fork processing"/>
    <property type="evidence" value="ECO:0007669"/>
    <property type="project" value="InterPro"/>
</dbReference>
<reference evidence="14" key="1">
    <citation type="submission" date="2025-08" db="UniProtKB">
        <authorList>
            <consortium name="RefSeq"/>
        </authorList>
    </citation>
    <scope>IDENTIFICATION</scope>
    <source>
        <tissue evidence="14">Gonads</tissue>
    </source>
</reference>
<dbReference type="Proteomes" id="UP000085678">
    <property type="component" value="Unplaced"/>
</dbReference>
<dbReference type="KEGG" id="lak:106161495"/>
<dbReference type="RefSeq" id="XP_013393917.1">
    <property type="nucleotide sequence ID" value="XM_013538463.1"/>
</dbReference>
<proteinExistence type="inferred from homology"/>
<dbReference type="STRING" id="7574.A0A1S3I6N4"/>
<dbReference type="InterPro" id="IPR027417">
    <property type="entry name" value="P-loop_NTPase"/>
</dbReference>
<evidence type="ECO:0000256" key="10">
    <source>
        <dbReference type="ARBA" id="ARBA00033326"/>
    </source>
</evidence>
<evidence type="ECO:0000256" key="1">
    <source>
        <dbReference type="ARBA" id="ARBA00004123"/>
    </source>
</evidence>
<dbReference type="InterPro" id="IPR029425">
    <property type="entry name" value="MMS22L_N"/>
</dbReference>
<evidence type="ECO:0000256" key="9">
    <source>
        <dbReference type="ARBA" id="ARBA00023242"/>
    </source>
</evidence>
<organism evidence="13 14">
    <name type="scientific">Lingula anatina</name>
    <name type="common">Brachiopod</name>
    <name type="synonym">Lingula unguis</name>
    <dbReference type="NCBI Taxonomy" id="7574"/>
    <lineage>
        <taxon>Eukaryota</taxon>
        <taxon>Metazoa</taxon>
        <taxon>Spiralia</taxon>
        <taxon>Lophotrochozoa</taxon>
        <taxon>Brachiopoda</taxon>
        <taxon>Linguliformea</taxon>
        <taxon>Lingulata</taxon>
        <taxon>Lingulida</taxon>
        <taxon>Linguloidea</taxon>
        <taxon>Lingulidae</taxon>
        <taxon>Lingula</taxon>
    </lineage>
</organism>
<dbReference type="InterPro" id="IPR029424">
    <property type="entry name" value="MMS22L_C"/>
</dbReference>
<evidence type="ECO:0000313" key="14">
    <source>
        <dbReference type="RefSeq" id="XP_013393917.1"/>
    </source>
</evidence>
<dbReference type="PANTHER" id="PTHR28547:SF1">
    <property type="entry name" value="PROTEIN MMS22-LIKE"/>
    <property type="match status" value="1"/>
</dbReference>
<feature type="domain" description="MMS22-like C-terminal" evidence="12">
    <location>
        <begin position="729"/>
        <end position="933"/>
    </location>
</feature>
<dbReference type="PANTHER" id="PTHR28547">
    <property type="entry name" value="PROTEIN MMS22-LIKE"/>
    <property type="match status" value="1"/>
</dbReference>
<dbReference type="GeneID" id="106161495"/>
<accession>A0A1S3I6N4</accession>
<evidence type="ECO:0000256" key="7">
    <source>
        <dbReference type="ARBA" id="ARBA00022853"/>
    </source>
</evidence>
<gene>
    <name evidence="14" type="primary">LOC106161495</name>
</gene>
<dbReference type="GO" id="GO:0000724">
    <property type="term" value="P:double-strand break repair via homologous recombination"/>
    <property type="evidence" value="ECO:0007669"/>
    <property type="project" value="InterPro"/>
</dbReference>
<evidence type="ECO:0000256" key="2">
    <source>
        <dbReference type="ARBA" id="ARBA00004286"/>
    </source>
</evidence>
<comment type="similarity">
    <text evidence="3">Belongs to the MMS22 family. MMS22L subfamily.</text>
</comment>
<keyword evidence="13" id="KW-1185">Reference proteome</keyword>
<keyword evidence="9" id="KW-0539">Nucleus</keyword>
<sequence length="1210" mass="140250">MEKLFFLVRQQLNKLENTTITSTGWSLGTGSSASFMTSRHYIRTFLEYVKVYVCRYVNEMNAEQFIPQLYCHLHVLLLHLGRLTELPSSVLNQCSARQGNTSTNTSYHIFHCHLDVHWGVLEILHLITTKYPNAGISSSGQRWCQGPGVEDYSVDPSDPFQQCLQLLLWDLVVLAMKKHGKLSMKEYLSVSPFHCTCIRELWVMLRELTDYRQEHMGKNSFWITLDEILQQVLHIQQQPGTCSSEVEMDTDKFWLPPIFQCSNTTDFCWWLLHNMAPLYAYTSEGEHVSLTNPLQNNYMFLVQSLLKPLTSGEQQVDEAHLRCYMQTSLSLCKLWGPNIDVLIHLWDYFYKKLNHHFQIQGLGVEGLAKINKSAVSWLEKCKNLTKPDSRVDHMNSFQLFLKHLSSSLGEQGKNIIWKQLKGRFYSKFHPRRMQELTEIGLHNFTELFITLALIGDLEDVAGKMADFYAMLQMDNVHHGHRAVVWRGMFVLMLTYEEKGVDISFLAEKMAQEFNALCWEFSNDTLESSRRFQLWSFISMYLDCVQDVFEASDQLKLSEYKLLGRGLGQILSAVRENELRIVLNFLQLVLARHRIIYKRVSQQLSDQHQVTQQFREVADALWVTAYQFVQTHSCTLTPPPQLADVAASFTMLTLNLPPGPSTGIKEDFLSSFQYFGCNAAVSASVSCRYLNHMLPNQLVIERLSSDLKNYQPLVVQAWFKCALYLFKDNDQMQELSRLILKLPEVGELFEHVEMEASDSYSTVVVQFVVALGQSYHKTEGLMNKIKFREHATEYFGDITRHIGIILKNAGPPEALKAVYVIGGYMVKHCAQFLYVKSKPDCLLPSLLDSLVLPHVLFSASKTLNPSILQAIKDHLHLWRKRIQFIMRMRVHVTSIRITSWTADIEVTMRLWMTRFTTTFYLVNMCFVFPFMTLFIRNENLNEAANRGAERTCNEHVYPSGLQKDRRCKTDADADNADMFSRSDVLITGPPRSGTTIAGKIASYSENTKYLHEPMNPIERLVNCGNITAKPKVYKNADVNLVVDIKGWQRFYSEMFPRCRNGTDNRLILKDPIALKFSHSLQKRFSLLVVVKIRHPAALIASDCARRSDWRARYCHTKSIMRYLAQRKEQFQIIVILYKLYGNQTKFWYFTKHEDFCDNPLWEARRMLEFLRMRFTHSILHKVENITSIENPSKIKRYHDIHINSKAVRDTS</sequence>
<dbReference type="InParanoid" id="A0A1S3I6N4"/>
<protein>
    <recommendedName>
        <fullName evidence="4">Protein MMS22-like</fullName>
    </recommendedName>
    <alternativeName>
        <fullName evidence="10">Methyl methanesulfonate-sensitivity protein 22-like</fullName>
    </alternativeName>
</protein>
<feature type="domain" description="Protein MMS22-like N-terminal" evidence="11">
    <location>
        <begin position="2"/>
        <end position="630"/>
    </location>
</feature>
<dbReference type="OrthoDB" id="8193282at2759"/>
<evidence type="ECO:0000256" key="8">
    <source>
        <dbReference type="ARBA" id="ARBA00023204"/>
    </source>
</evidence>
<dbReference type="Pfam" id="PF14910">
    <property type="entry name" value="MMS22L_N"/>
    <property type="match status" value="1"/>
</dbReference>
<evidence type="ECO:0000259" key="11">
    <source>
        <dbReference type="Pfam" id="PF14910"/>
    </source>
</evidence>
<dbReference type="GO" id="GO:0043596">
    <property type="term" value="C:nuclear replication fork"/>
    <property type="evidence" value="ECO:0007669"/>
    <property type="project" value="TreeGrafter"/>
</dbReference>
<evidence type="ECO:0000313" key="13">
    <source>
        <dbReference type="Proteomes" id="UP000085678"/>
    </source>
</evidence>
<name>A0A1S3I6N4_LINAN</name>
<dbReference type="AlphaFoldDB" id="A0A1S3I6N4"/>
<dbReference type="GO" id="GO:0006325">
    <property type="term" value="P:chromatin organization"/>
    <property type="evidence" value="ECO:0007669"/>
    <property type="project" value="UniProtKB-KW"/>
</dbReference>
<dbReference type="SUPFAM" id="SSF52540">
    <property type="entry name" value="P-loop containing nucleoside triphosphate hydrolases"/>
    <property type="match status" value="1"/>
</dbReference>
<keyword evidence="5" id="KW-0158">Chromosome</keyword>
<evidence type="ECO:0000256" key="4">
    <source>
        <dbReference type="ARBA" id="ARBA00021061"/>
    </source>
</evidence>
<dbReference type="Pfam" id="PF14911">
    <property type="entry name" value="MMS22L_C"/>
    <property type="match status" value="1"/>
</dbReference>
<dbReference type="Gene3D" id="3.40.50.300">
    <property type="entry name" value="P-loop containing nucleotide triphosphate hydrolases"/>
    <property type="match status" value="1"/>
</dbReference>
<evidence type="ECO:0000256" key="6">
    <source>
        <dbReference type="ARBA" id="ARBA00022763"/>
    </source>
</evidence>
<keyword evidence="7" id="KW-0156">Chromatin regulator</keyword>
<keyword evidence="8" id="KW-0234">DNA repair</keyword>
<evidence type="ECO:0000256" key="3">
    <source>
        <dbReference type="ARBA" id="ARBA00006585"/>
    </source>
</evidence>
<keyword evidence="6" id="KW-0227">DNA damage</keyword>
<comment type="subcellular location">
    <subcellularLocation>
        <location evidence="2">Chromosome</location>
    </subcellularLocation>
    <subcellularLocation>
        <location evidence="1">Nucleus</location>
    </subcellularLocation>
</comment>
<dbReference type="InterPro" id="IPR042320">
    <property type="entry name" value="MMS22-like"/>
</dbReference>